<feature type="compositionally biased region" description="Basic and acidic residues" evidence="1">
    <location>
        <begin position="627"/>
        <end position="639"/>
    </location>
</feature>
<feature type="compositionally biased region" description="Basic residues" evidence="1">
    <location>
        <begin position="47"/>
        <end position="59"/>
    </location>
</feature>
<evidence type="ECO:0000313" key="2">
    <source>
        <dbReference type="EMBL" id="CAD7224926.1"/>
    </source>
</evidence>
<feature type="compositionally biased region" description="Basic and acidic residues" evidence="1">
    <location>
        <begin position="165"/>
        <end position="198"/>
    </location>
</feature>
<feature type="compositionally biased region" description="Basic residues" evidence="1">
    <location>
        <begin position="438"/>
        <end position="450"/>
    </location>
</feature>
<feature type="compositionally biased region" description="Basic and acidic residues" evidence="1">
    <location>
        <begin position="245"/>
        <end position="257"/>
    </location>
</feature>
<feature type="compositionally biased region" description="Polar residues" evidence="1">
    <location>
        <begin position="319"/>
        <end position="331"/>
    </location>
</feature>
<feature type="region of interest" description="Disordered" evidence="1">
    <location>
        <begin position="165"/>
        <end position="217"/>
    </location>
</feature>
<feature type="compositionally biased region" description="Basic residues" evidence="1">
    <location>
        <begin position="565"/>
        <end position="578"/>
    </location>
</feature>
<gene>
    <name evidence="2" type="ORF">CTOB1V02_LOCUS2875</name>
</gene>
<sequence length="671" mass="77103">MCRSSMNTLHYRHHSAPQRRPVSCFPPPCTPKISACPQIGCPVPLRRQRQFRSPRRTRFRAGTTEEQSQHKKQRPRPKAPLWTMLREAKKFLSSTVACPARKLSWFQHQEEEEDGNARSSTQMTTVTDATSRHTDHVTDDKDSSSTEQKVSEYYYSSMAWEGIERPKKAKNEEEGKIVHDQTTDKDGEKADHLKDRAQQTEMTQLPSTSPPPLKSRHRLSTQVLVSLLQGAEDEGGKKRLIERIKQIKKNTEQERDKRRSRRCKGDPVASPKQIEVKRPETGRSPRAASTICKLQDLSVTQLCYKDSDETGEGGLQLRNPPSNTLSSVEGHGSTATTMFRTREQLWASDLKDSRLIRAKIEGSQRNLRLLRPTVVSVPPPWGSASRELNAQEQPHSMSDLLELAAQQALWEAEELQRQELEDHGALHNFGERGDYERRRRLPTAPRRRSQPHPPRVWPRTRWSSSDAQQQPFSTRKLLSLGDLWDGPQQNHWALPATNQNKQRITSQFDLEEALATIERKLPQTEITGSTIENRISVDCSFVPILPKNNEESTPRHMAGRTPQSPRRRKSCSHHRPPSRTKGGVTSRHNKELTFADEERMSSADLSSIFRERHSYENAFGLHGEHLRLQRQDGTSETRRRQSHTSAFQHAPRKQSSKEQRIRNRTTYYYDD</sequence>
<proteinExistence type="predicted"/>
<evidence type="ECO:0000256" key="1">
    <source>
        <dbReference type="SAM" id="MobiDB-lite"/>
    </source>
</evidence>
<feature type="region of interest" description="Disordered" evidence="1">
    <location>
        <begin position="245"/>
        <end position="287"/>
    </location>
</feature>
<feature type="region of interest" description="Disordered" evidence="1">
    <location>
        <begin position="545"/>
        <end position="589"/>
    </location>
</feature>
<feature type="region of interest" description="Disordered" evidence="1">
    <location>
        <begin position="627"/>
        <end position="671"/>
    </location>
</feature>
<reference evidence="2" key="1">
    <citation type="submission" date="2020-11" db="EMBL/GenBank/DDBJ databases">
        <authorList>
            <person name="Tran Van P."/>
        </authorList>
    </citation>
    <scope>NUCLEOTIDE SEQUENCE</scope>
</reference>
<feature type="region of interest" description="Disordered" evidence="1">
    <location>
        <begin position="421"/>
        <end position="471"/>
    </location>
</feature>
<name>A0A7R8W9N9_9CRUS</name>
<feature type="compositionally biased region" description="Basic and acidic residues" evidence="1">
    <location>
        <begin position="274"/>
        <end position="283"/>
    </location>
</feature>
<accession>A0A7R8W9N9</accession>
<feature type="region of interest" description="Disordered" evidence="1">
    <location>
        <begin position="109"/>
        <end position="149"/>
    </location>
</feature>
<feature type="compositionally biased region" description="Basic and acidic residues" evidence="1">
    <location>
        <begin position="130"/>
        <end position="144"/>
    </location>
</feature>
<feature type="region of interest" description="Disordered" evidence="1">
    <location>
        <begin position="47"/>
        <end position="78"/>
    </location>
</feature>
<feature type="compositionally biased region" description="Polar residues" evidence="1">
    <location>
        <begin position="117"/>
        <end position="129"/>
    </location>
</feature>
<feature type="region of interest" description="Disordered" evidence="1">
    <location>
        <begin position="310"/>
        <end position="331"/>
    </location>
</feature>
<feature type="compositionally biased region" description="Polar residues" evidence="1">
    <location>
        <begin position="461"/>
        <end position="471"/>
    </location>
</feature>
<organism evidence="2">
    <name type="scientific">Cyprideis torosa</name>
    <dbReference type="NCBI Taxonomy" id="163714"/>
    <lineage>
        <taxon>Eukaryota</taxon>
        <taxon>Metazoa</taxon>
        <taxon>Ecdysozoa</taxon>
        <taxon>Arthropoda</taxon>
        <taxon>Crustacea</taxon>
        <taxon>Oligostraca</taxon>
        <taxon>Ostracoda</taxon>
        <taxon>Podocopa</taxon>
        <taxon>Podocopida</taxon>
        <taxon>Cytherocopina</taxon>
        <taxon>Cytheroidea</taxon>
        <taxon>Cytherideidae</taxon>
        <taxon>Cyprideis</taxon>
    </lineage>
</organism>
<dbReference type="EMBL" id="OB660467">
    <property type="protein sequence ID" value="CAD7224926.1"/>
    <property type="molecule type" value="Genomic_DNA"/>
</dbReference>
<protein>
    <submittedName>
        <fullName evidence="2">Uncharacterized protein</fullName>
    </submittedName>
</protein>
<dbReference type="AlphaFoldDB" id="A0A7R8W9N9"/>
<feature type="compositionally biased region" description="Basic and acidic residues" evidence="1">
    <location>
        <begin position="421"/>
        <end position="437"/>
    </location>
</feature>